<evidence type="ECO:0000313" key="6">
    <source>
        <dbReference type="WBParaSite" id="Bm8772.1"/>
    </source>
</evidence>
<dbReference type="WBParaSite" id="Bm8772.1">
    <property type="protein sequence ID" value="Bm8772.1"/>
    <property type="gene ID" value="WBGene00229033"/>
</dbReference>
<dbReference type="EMBL" id="LN856660">
    <property type="protein sequence ID" value="CRZ22770.1"/>
    <property type="molecule type" value="Genomic_DNA"/>
</dbReference>
<dbReference type="PANTHER" id="PTHR46515:SF1">
    <property type="entry name" value="TATA ELEMENT MODULATORY FACTOR"/>
    <property type="match status" value="1"/>
</dbReference>
<feature type="coiled-coil region" evidence="1">
    <location>
        <begin position="153"/>
        <end position="232"/>
    </location>
</feature>
<dbReference type="OrthoDB" id="5820899at2759"/>
<evidence type="ECO:0000313" key="3">
    <source>
        <dbReference type="EMBL" id="CRZ22770.1"/>
    </source>
</evidence>
<accession>A0A4E9F0E1</accession>
<feature type="coiled-coil region" evidence="1">
    <location>
        <begin position="31"/>
        <end position="72"/>
    </location>
</feature>
<dbReference type="AlphaFoldDB" id="A0A0K0JWZ7"/>
<dbReference type="KEGG" id="bmy:BM_BM8772"/>
<dbReference type="RefSeq" id="XP_042931479.1">
    <property type="nucleotide sequence ID" value="XM_043075545.1"/>
</dbReference>
<evidence type="ECO:0000313" key="7">
    <source>
        <dbReference type="WormBase" id="Bm8772"/>
    </source>
</evidence>
<dbReference type="InterPro" id="IPR022091">
    <property type="entry name" value="TMF_TATA-bd"/>
</dbReference>
<dbReference type="OMA" id="DEIGMFY"/>
<dbReference type="GO" id="GO:0005783">
    <property type="term" value="C:endoplasmic reticulum"/>
    <property type="evidence" value="ECO:0007669"/>
    <property type="project" value="TreeGrafter"/>
</dbReference>
<dbReference type="Pfam" id="PF12325">
    <property type="entry name" value="TMF_TATA_bd"/>
    <property type="match status" value="1"/>
</dbReference>
<reference evidence="3" key="2">
    <citation type="submission" date="2012-12" db="EMBL/GenBank/DDBJ databases">
        <authorList>
            <person name="Gao Y.W."/>
            <person name="Fan S.T."/>
            <person name="Sun H.T."/>
            <person name="Wang Z."/>
            <person name="Gao X.L."/>
            <person name="Li Y.G."/>
            <person name="Wang T.C."/>
            <person name="Zhang K."/>
            <person name="Xu W.W."/>
            <person name="Yu Z.J."/>
            <person name="Xia X.Z."/>
        </authorList>
    </citation>
    <scope>NUCLEOTIDE SEQUENCE</scope>
    <source>
        <strain evidence="3">FR3</strain>
    </source>
</reference>
<gene>
    <name evidence="3 6 7" type="ORF">Bm8772</name>
    <name evidence="4" type="ORF">BM_BM8772</name>
    <name evidence="3" type="ORF">BM_Bm8772</name>
</gene>
<evidence type="ECO:0000313" key="4">
    <source>
        <dbReference type="EMBL" id="VIO89354.1"/>
    </source>
</evidence>
<reference evidence="3 5" key="1">
    <citation type="journal article" date="2007" name="Science">
        <title>Draft genome of the filarial nematode parasite Brugia malayi.</title>
        <authorList>
            <person name="Ghedin E."/>
            <person name="Wang S."/>
            <person name="Spiro D."/>
            <person name="Caler E."/>
            <person name="Zhao Q."/>
            <person name="Crabtree J."/>
            <person name="Allen J.E."/>
            <person name="Delcher A.L."/>
            <person name="Guiliano D.B."/>
            <person name="Miranda-Saavedra D."/>
            <person name="Angiuoli S.V."/>
            <person name="Creasy T."/>
            <person name="Amedeo P."/>
            <person name="Haas B."/>
            <person name="El-Sayed N.M."/>
            <person name="Wortman J.R."/>
            <person name="Feldblyum T."/>
            <person name="Tallon L."/>
            <person name="Schatz M."/>
            <person name="Shumway M."/>
            <person name="Koo H."/>
            <person name="Salzberg S.L."/>
            <person name="Schobel S."/>
            <person name="Pertea M."/>
            <person name="Pop M."/>
            <person name="White O."/>
            <person name="Barton G.J."/>
            <person name="Carlow C.K."/>
            <person name="Crawford M.J."/>
            <person name="Daub J."/>
            <person name="Dimmic M.W."/>
            <person name="Estes C.F."/>
            <person name="Foster J.M."/>
            <person name="Ganatra M."/>
            <person name="Gregory W.F."/>
            <person name="Johnson N.M."/>
            <person name="Jin J."/>
            <person name="Komuniecki R."/>
            <person name="Korf I."/>
            <person name="Kumar S."/>
            <person name="Laney S."/>
            <person name="Li B.W."/>
            <person name="Li W."/>
            <person name="Lindblom T.H."/>
            <person name="Lustigman S."/>
            <person name="Ma D."/>
            <person name="Maina C.V."/>
            <person name="Martin D.M."/>
            <person name="McCarter J.P."/>
            <person name="McReynolds L."/>
            <person name="Mitreva M."/>
            <person name="Nutman T.B."/>
            <person name="Parkinson J."/>
            <person name="Peregrin-Alvarez J.M."/>
            <person name="Poole C."/>
            <person name="Ren Q."/>
            <person name="Saunders L."/>
            <person name="Sluder A.E."/>
            <person name="Smith K."/>
            <person name="Stanke M."/>
            <person name="Unnasch T.R."/>
            <person name="Ware J."/>
            <person name="Wei A.D."/>
            <person name="Weil G."/>
            <person name="Williams D.J."/>
            <person name="Zhang Y."/>
            <person name="Williams S.A."/>
            <person name="Fraser-Liggett C."/>
            <person name="Slatko B."/>
            <person name="Blaxter M.L."/>
            <person name="Scott A.L."/>
        </authorList>
    </citation>
    <scope>NUCLEOTIDE SEQUENCE</scope>
    <source>
        <strain evidence="3 5">FR3</strain>
    </source>
</reference>
<keyword evidence="1" id="KW-0175">Coiled coil</keyword>
<organism evidence="3">
    <name type="scientific">Brugia malayi</name>
    <name type="common">Filarial nematode worm</name>
    <dbReference type="NCBI Taxonomy" id="6279"/>
    <lineage>
        <taxon>Eukaryota</taxon>
        <taxon>Metazoa</taxon>
        <taxon>Ecdysozoa</taxon>
        <taxon>Nematoda</taxon>
        <taxon>Chromadorea</taxon>
        <taxon>Rhabditida</taxon>
        <taxon>Spirurina</taxon>
        <taxon>Spiruromorpha</taxon>
        <taxon>Filarioidea</taxon>
        <taxon>Onchocercidae</taxon>
        <taxon>Brugia</taxon>
    </lineage>
</organism>
<reference evidence="4" key="3">
    <citation type="submission" date="2019-04" db="EMBL/GenBank/DDBJ databases">
        <authorList>
            <person name="Howe K."/>
            <person name="Paulini M."/>
            <person name="Williams G."/>
        </authorList>
    </citation>
    <scope>NUCLEOTIDE SEQUENCE [LARGE SCALE GENOMIC DNA]</scope>
    <source>
        <strain evidence="4">FR3</strain>
    </source>
</reference>
<dbReference type="Proteomes" id="UP000006672">
    <property type="component" value="Unassembled WGS sequence"/>
</dbReference>
<dbReference type="GO" id="GO:0005794">
    <property type="term" value="C:Golgi apparatus"/>
    <property type="evidence" value="ECO:0007669"/>
    <property type="project" value="TreeGrafter"/>
</dbReference>
<dbReference type="STRING" id="6279.A0A0K0JWZ7"/>
<evidence type="ECO:0000313" key="5">
    <source>
        <dbReference type="Proteomes" id="UP000006672"/>
    </source>
</evidence>
<keyword evidence="5" id="KW-1185">Reference proteome</keyword>
<sequence length="239" mass="28168">MYCLLFHCTDILYGIFPEKLRERIQGNLVTIEKLNEHVRQVEEQNSILEINSRKLLHKIEELTKKLSEKEDEIGMFYVRLNNETDALKKCIIQKQSELDDAKKYSDLLEKELHKWKMQSDECLLEREKRQDHCPSNGGPFMLTIPNHTIQVELADALAKYEQSMRQISILEEKISTMEAESQCLGSLRHELQTLRSRYENLLEAHGEKIERVEELELDLADLKKLLKDQVITSMLNWKQ</sequence>
<evidence type="ECO:0000259" key="2">
    <source>
        <dbReference type="Pfam" id="PF12325"/>
    </source>
</evidence>
<dbReference type="EMBL" id="CAAKNF010000196">
    <property type="protein sequence ID" value="VIO89354.1"/>
    <property type="molecule type" value="Genomic_DNA"/>
</dbReference>
<reference evidence="6" key="4">
    <citation type="submission" date="2019-12" db="UniProtKB">
        <authorList>
            <consortium name="WormBaseParasite"/>
        </authorList>
    </citation>
    <scope>IDENTIFICATION</scope>
</reference>
<proteinExistence type="predicted"/>
<dbReference type="PANTHER" id="PTHR46515">
    <property type="entry name" value="TATA ELEMENT MODULATORY FACTOR TMF1"/>
    <property type="match status" value="1"/>
</dbReference>
<evidence type="ECO:0000256" key="1">
    <source>
        <dbReference type="SAM" id="Coils"/>
    </source>
</evidence>
<dbReference type="CTD" id="6100527"/>
<dbReference type="WormBase" id="Bm8772">
    <property type="protein sequence ID" value="BM17720"/>
    <property type="gene ID" value="WBGene00229033"/>
</dbReference>
<dbReference type="InterPro" id="IPR052602">
    <property type="entry name" value="Growth_transcription_reg"/>
</dbReference>
<protein>
    <submittedName>
        <fullName evidence="3">Bm8772</fullName>
    </submittedName>
    <submittedName>
        <fullName evidence="6">TATA element modulatory factor 1 TATA binding domain-containing protein</fullName>
    </submittedName>
</protein>
<feature type="domain" description="TATA element modulatory factor 1 TATA binding" evidence="2">
    <location>
        <begin position="148"/>
        <end position="230"/>
    </location>
</feature>
<dbReference type="GeneID" id="6100527"/>
<accession>A0A0K0JWZ7</accession>
<name>A0A0K0JWZ7_BRUMA</name>